<keyword evidence="1" id="KW-0175">Coiled coil</keyword>
<proteinExistence type="predicted"/>
<dbReference type="InterPro" id="IPR032675">
    <property type="entry name" value="LRR_dom_sf"/>
</dbReference>
<keyword evidence="3" id="KW-1185">Reference proteome</keyword>
<sequence>MQKCKESIIVFAQFPHLRLPMTSSFLVGLKECLGFRYTDELSLARQLAFNVTYLAQRVWQRKLRELAEKLEKLQLEREELDYKIIQTQAEYGALYNKTAPVLNLPIELMCRMFEAAHDASFIEGIPRNPLIEVTISHVCREWRAVALSFRSLWSNFRYNASQLPKRIPIDRLVAYLERSGTHPLDLHFSFSESALGEASHPLFNSMLGKTISHVDRWRRFSLFSGVDVPMHGFNDRLQWLKAPNLQYFTMCASSSDPEGGPDSERLTPSVFLRGAPKLFYVRLDGTSFRNYPPPFSNVTVLRLEDETDAWTFGSFSMFLELLALPSLSSLSIVGQHFWEPESPQTLKITMNSLKHLRYGEDYNFVGYFLPFLVAPLLETLIIKRVTLRPIPNPLPKVTRSFSKLHSLELIECSDYDASFISFLVALTPHVTHLTIVDDSGPESMLECVTRLFLENGIKSWRKLKFLTSSRLDEDHPISPYIDFARMIGNPKLTICTDTGEWPFDEDDHENYQILRSMCVLLESLPDKPTIVSWPPGVDVPAEEDFFTIEY</sequence>
<dbReference type="InParanoid" id="B0D2W0"/>
<dbReference type="EMBL" id="DS547096">
    <property type="protein sequence ID" value="EDR10822.1"/>
    <property type="molecule type" value="Genomic_DNA"/>
</dbReference>
<dbReference type="Gene3D" id="3.80.10.10">
    <property type="entry name" value="Ribonuclease Inhibitor"/>
    <property type="match status" value="1"/>
</dbReference>
<dbReference type="GeneID" id="6073930"/>
<dbReference type="AlphaFoldDB" id="B0D2W0"/>
<dbReference type="HOGENOM" id="CLU_020999_4_0_1"/>
<dbReference type="OrthoDB" id="2989139at2759"/>
<evidence type="ECO:0000256" key="1">
    <source>
        <dbReference type="SAM" id="Coils"/>
    </source>
</evidence>
<organism evidence="3">
    <name type="scientific">Laccaria bicolor (strain S238N-H82 / ATCC MYA-4686)</name>
    <name type="common">Bicoloured deceiver</name>
    <name type="synonym">Laccaria laccata var. bicolor</name>
    <dbReference type="NCBI Taxonomy" id="486041"/>
    <lineage>
        <taxon>Eukaryota</taxon>
        <taxon>Fungi</taxon>
        <taxon>Dikarya</taxon>
        <taxon>Basidiomycota</taxon>
        <taxon>Agaricomycotina</taxon>
        <taxon>Agaricomycetes</taxon>
        <taxon>Agaricomycetidae</taxon>
        <taxon>Agaricales</taxon>
        <taxon>Agaricineae</taxon>
        <taxon>Hydnangiaceae</taxon>
        <taxon>Laccaria</taxon>
    </lineage>
</organism>
<gene>
    <name evidence="2" type="ORF">LACBIDRAFT_324736</name>
</gene>
<dbReference type="Proteomes" id="UP000001194">
    <property type="component" value="Unassembled WGS sequence"/>
</dbReference>
<dbReference type="KEGG" id="lbc:LACBIDRAFT_324736"/>
<dbReference type="SUPFAM" id="SSF52047">
    <property type="entry name" value="RNI-like"/>
    <property type="match status" value="1"/>
</dbReference>
<reference evidence="2 3" key="1">
    <citation type="journal article" date="2008" name="Nature">
        <title>The genome of Laccaria bicolor provides insights into mycorrhizal symbiosis.</title>
        <authorList>
            <person name="Martin F."/>
            <person name="Aerts A."/>
            <person name="Ahren D."/>
            <person name="Brun A."/>
            <person name="Danchin E.G.J."/>
            <person name="Duchaussoy F."/>
            <person name="Gibon J."/>
            <person name="Kohler A."/>
            <person name="Lindquist E."/>
            <person name="Pereda V."/>
            <person name="Salamov A."/>
            <person name="Shapiro H.J."/>
            <person name="Wuyts J."/>
            <person name="Blaudez D."/>
            <person name="Buee M."/>
            <person name="Brokstein P."/>
            <person name="Canbaeck B."/>
            <person name="Cohen D."/>
            <person name="Courty P.E."/>
            <person name="Coutinho P.M."/>
            <person name="Delaruelle C."/>
            <person name="Detter J.C."/>
            <person name="Deveau A."/>
            <person name="DiFazio S."/>
            <person name="Duplessis S."/>
            <person name="Fraissinet-Tachet L."/>
            <person name="Lucic E."/>
            <person name="Frey-Klett P."/>
            <person name="Fourrey C."/>
            <person name="Feussner I."/>
            <person name="Gay G."/>
            <person name="Grimwood J."/>
            <person name="Hoegger P.J."/>
            <person name="Jain P."/>
            <person name="Kilaru S."/>
            <person name="Labbe J."/>
            <person name="Lin Y.C."/>
            <person name="Legue V."/>
            <person name="Le Tacon F."/>
            <person name="Marmeisse R."/>
            <person name="Melayah D."/>
            <person name="Montanini B."/>
            <person name="Muratet M."/>
            <person name="Nehls U."/>
            <person name="Niculita-Hirzel H."/>
            <person name="Oudot-Le Secq M.P."/>
            <person name="Peter M."/>
            <person name="Quesneville H."/>
            <person name="Rajashekar B."/>
            <person name="Reich M."/>
            <person name="Rouhier N."/>
            <person name="Schmutz J."/>
            <person name="Yin T."/>
            <person name="Chalot M."/>
            <person name="Henrissat B."/>
            <person name="Kuees U."/>
            <person name="Lucas S."/>
            <person name="Van de Peer Y."/>
            <person name="Podila G.K."/>
            <person name="Polle A."/>
            <person name="Pukkila P.J."/>
            <person name="Richardson P.M."/>
            <person name="Rouze P."/>
            <person name="Sanders I.R."/>
            <person name="Stajich J.E."/>
            <person name="Tunlid A."/>
            <person name="Tuskan G."/>
            <person name="Grigoriev I.V."/>
        </authorList>
    </citation>
    <scope>NUCLEOTIDE SEQUENCE [LARGE SCALE GENOMIC DNA]</scope>
    <source>
        <strain evidence="3">S238N-H82 / ATCC MYA-4686</strain>
    </source>
</reference>
<accession>B0D2W0</accession>
<feature type="coiled-coil region" evidence="1">
    <location>
        <begin position="56"/>
        <end position="90"/>
    </location>
</feature>
<evidence type="ECO:0000313" key="2">
    <source>
        <dbReference type="EMBL" id="EDR10822.1"/>
    </source>
</evidence>
<dbReference type="RefSeq" id="XP_001878123.1">
    <property type="nucleotide sequence ID" value="XM_001878088.1"/>
</dbReference>
<evidence type="ECO:0000313" key="3">
    <source>
        <dbReference type="Proteomes" id="UP000001194"/>
    </source>
</evidence>
<name>B0D2W0_LACBS</name>
<protein>
    <submittedName>
        <fullName evidence="2">Predicted protein</fullName>
    </submittedName>
</protein>